<feature type="region of interest" description="Disordered" evidence="10">
    <location>
        <begin position="58"/>
        <end position="181"/>
    </location>
</feature>
<keyword evidence="4 9" id="KW-0812">Transmembrane</keyword>
<dbReference type="NCBIfam" id="TIGR01410">
    <property type="entry name" value="tatB"/>
    <property type="match status" value="1"/>
</dbReference>
<dbReference type="Pfam" id="PF02416">
    <property type="entry name" value="TatA_B_E"/>
    <property type="match status" value="1"/>
</dbReference>
<dbReference type="Gene3D" id="1.20.5.3310">
    <property type="match status" value="1"/>
</dbReference>
<dbReference type="RefSeq" id="WP_120542734.1">
    <property type="nucleotide sequence ID" value="NZ_RAVZ01000164.1"/>
</dbReference>
<comment type="similarity">
    <text evidence="9">Belongs to the TatB family.</text>
</comment>
<keyword evidence="2 9" id="KW-0813">Transport</keyword>
<reference evidence="12" key="1">
    <citation type="submission" date="2018-09" db="EMBL/GenBank/DDBJ databases">
        <authorList>
            <person name="Livingstone P.G."/>
            <person name="Whitworth D.E."/>
        </authorList>
    </citation>
    <scope>NUCLEOTIDE SEQUENCE [LARGE SCALE GENOMIC DNA]</scope>
    <source>
        <strain evidence="12">CA054A</strain>
    </source>
</reference>
<keyword evidence="3 9" id="KW-1003">Cell membrane</keyword>
<dbReference type="GO" id="GO:0033281">
    <property type="term" value="C:TAT protein transport complex"/>
    <property type="evidence" value="ECO:0007669"/>
    <property type="project" value="UniProtKB-UniRule"/>
</dbReference>
<dbReference type="PANTHER" id="PTHR33162">
    <property type="entry name" value="SEC-INDEPENDENT PROTEIN TRANSLOCASE PROTEIN TATA, CHLOROPLASTIC"/>
    <property type="match status" value="1"/>
</dbReference>
<evidence type="ECO:0000256" key="2">
    <source>
        <dbReference type="ARBA" id="ARBA00022448"/>
    </source>
</evidence>
<protein>
    <recommendedName>
        <fullName evidence="9">Sec-independent protein translocase protein TatB homolog</fullName>
    </recommendedName>
</protein>
<evidence type="ECO:0000256" key="1">
    <source>
        <dbReference type="ARBA" id="ARBA00004167"/>
    </source>
</evidence>
<dbReference type="InterPro" id="IPR003369">
    <property type="entry name" value="TatA/B/E"/>
</dbReference>
<dbReference type="PANTHER" id="PTHR33162:SF1">
    <property type="entry name" value="SEC-INDEPENDENT PROTEIN TRANSLOCASE PROTEIN TATA, CHLOROPLASTIC"/>
    <property type="match status" value="1"/>
</dbReference>
<proteinExistence type="inferred from homology"/>
<feature type="compositionally biased region" description="Low complexity" evidence="10">
    <location>
        <begin position="106"/>
        <end position="126"/>
    </location>
</feature>
<feature type="compositionally biased region" description="Pro residues" evidence="10">
    <location>
        <begin position="65"/>
        <end position="81"/>
    </location>
</feature>
<dbReference type="HAMAP" id="MF_00237">
    <property type="entry name" value="TatB"/>
    <property type="match status" value="1"/>
</dbReference>
<comment type="caution">
    <text evidence="11">The sequence shown here is derived from an EMBL/GenBank/DDBJ whole genome shotgun (WGS) entry which is preliminary data.</text>
</comment>
<dbReference type="OrthoDB" id="9810561at2"/>
<evidence type="ECO:0000256" key="4">
    <source>
        <dbReference type="ARBA" id="ARBA00022692"/>
    </source>
</evidence>
<dbReference type="EMBL" id="RAVZ01000164">
    <property type="protein sequence ID" value="RKG84089.1"/>
    <property type="molecule type" value="Genomic_DNA"/>
</dbReference>
<evidence type="ECO:0000313" key="11">
    <source>
        <dbReference type="EMBL" id="RKG84089.1"/>
    </source>
</evidence>
<evidence type="ECO:0000313" key="12">
    <source>
        <dbReference type="Proteomes" id="UP000268094"/>
    </source>
</evidence>
<keyword evidence="8 9" id="KW-0472">Membrane</keyword>
<evidence type="ECO:0000256" key="8">
    <source>
        <dbReference type="ARBA" id="ARBA00023136"/>
    </source>
</evidence>
<dbReference type="GO" id="GO:0008320">
    <property type="term" value="F:protein transmembrane transporter activity"/>
    <property type="evidence" value="ECO:0007669"/>
    <property type="project" value="UniProtKB-UniRule"/>
</dbReference>
<keyword evidence="7 9" id="KW-0811">Translocation</keyword>
<evidence type="ECO:0000256" key="7">
    <source>
        <dbReference type="ARBA" id="ARBA00023010"/>
    </source>
</evidence>
<keyword evidence="12" id="KW-1185">Reference proteome</keyword>
<dbReference type="PRINTS" id="PR01506">
    <property type="entry name" value="TATBPROTEIN"/>
</dbReference>
<evidence type="ECO:0000256" key="6">
    <source>
        <dbReference type="ARBA" id="ARBA00022989"/>
    </source>
</evidence>
<evidence type="ECO:0000256" key="9">
    <source>
        <dbReference type="HAMAP-Rule" id="MF_00237"/>
    </source>
</evidence>
<keyword evidence="5 9" id="KW-0653">Protein transport</keyword>
<dbReference type="GO" id="GO:0043953">
    <property type="term" value="P:protein transport by the Tat complex"/>
    <property type="evidence" value="ECO:0007669"/>
    <property type="project" value="UniProtKB-UniRule"/>
</dbReference>
<evidence type="ECO:0000256" key="3">
    <source>
        <dbReference type="ARBA" id="ARBA00022475"/>
    </source>
</evidence>
<dbReference type="InterPro" id="IPR018448">
    <property type="entry name" value="TatB"/>
</dbReference>
<name>A0A3A8IKW2_9BACT</name>
<evidence type="ECO:0000256" key="5">
    <source>
        <dbReference type="ARBA" id="ARBA00022927"/>
    </source>
</evidence>
<organism evidence="11 12">
    <name type="scientific">Corallococcus terminator</name>
    <dbReference type="NCBI Taxonomy" id="2316733"/>
    <lineage>
        <taxon>Bacteria</taxon>
        <taxon>Pseudomonadati</taxon>
        <taxon>Myxococcota</taxon>
        <taxon>Myxococcia</taxon>
        <taxon>Myxococcales</taxon>
        <taxon>Cystobacterineae</taxon>
        <taxon>Myxococcaceae</taxon>
        <taxon>Corallococcus</taxon>
    </lineage>
</organism>
<evidence type="ECO:0000256" key="10">
    <source>
        <dbReference type="SAM" id="MobiDB-lite"/>
    </source>
</evidence>
<keyword evidence="6 9" id="KW-1133">Transmembrane helix</keyword>
<gene>
    <name evidence="11" type="primary">tatB</name>
    <name evidence="11" type="ORF">D7V88_22655</name>
</gene>
<sequence length="181" mass="18908">MFNIGAGEMVFILVAALIVLGPQRLPELARAIGKFMREFRRQTDDVRNVVEREFYQMDEDFNRELPPPPRPGTRVPSPPPELASGAHHLPDGSMPNLLAEPSPSLTASPEPASETASESPAPTAEAGAVTLTMAAGPDASSATGAEADGEAGGTEPRLGPDGLPQLAPIPGTVARNAPKRS</sequence>
<dbReference type="Proteomes" id="UP000268094">
    <property type="component" value="Unassembled WGS sequence"/>
</dbReference>
<comment type="subcellular location">
    <subcellularLocation>
        <location evidence="9">Cell membrane</location>
        <topology evidence="9">Single-pass membrane protein</topology>
    </subcellularLocation>
    <subcellularLocation>
        <location evidence="1">Membrane</location>
        <topology evidence="1">Single-pass membrane protein</topology>
    </subcellularLocation>
</comment>
<dbReference type="AlphaFoldDB" id="A0A3A8IKW2"/>
<accession>A0A3A8IKW2</accession>